<dbReference type="Proteomes" id="UP000887013">
    <property type="component" value="Unassembled WGS sequence"/>
</dbReference>
<keyword evidence="2" id="KW-1185">Reference proteome</keyword>
<dbReference type="EMBL" id="BMAW01109703">
    <property type="protein sequence ID" value="GFT39745.1"/>
    <property type="molecule type" value="Genomic_DNA"/>
</dbReference>
<name>A0A8X6NZY7_NEPPI</name>
<sequence>MTIWALIFEGKFLCHPGCANGSLALNSISINGFLSLILGQGHFARDCCALRRYLVVRRGHPVGWKKSRLQPAVCGGRISSRAKKFFNRERRGVDLHRRSVKYDYGGSSFVEKEK</sequence>
<proteinExistence type="predicted"/>
<organism evidence="1 2">
    <name type="scientific">Nephila pilipes</name>
    <name type="common">Giant wood spider</name>
    <name type="synonym">Nephila maculata</name>
    <dbReference type="NCBI Taxonomy" id="299642"/>
    <lineage>
        <taxon>Eukaryota</taxon>
        <taxon>Metazoa</taxon>
        <taxon>Ecdysozoa</taxon>
        <taxon>Arthropoda</taxon>
        <taxon>Chelicerata</taxon>
        <taxon>Arachnida</taxon>
        <taxon>Araneae</taxon>
        <taxon>Araneomorphae</taxon>
        <taxon>Entelegynae</taxon>
        <taxon>Araneoidea</taxon>
        <taxon>Nephilidae</taxon>
        <taxon>Nephila</taxon>
    </lineage>
</organism>
<dbReference type="AlphaFoldDB" id="A0A8X6NZY7"/>
<protein>
    <submittedName>
        <fullName evidence="1">Uncharacterized protein</fullName>
    </submittedName>
</protein>
<accession>A0A8X6NZY7</accession>
<evidence type="ECO:0000313" key="2">
    <source>
        <dbReference type="Proteomes" id="UP000887013"/>
    </source>
</evidence>
<evidence type="ECO:0000313" key="1">
    <source>
        <dbReference type="EMBL" id="GFT39745.1"/>
    </source>
</evidence>
<gene>
    <name evidence="1" type="ORF">NPIL_56351</name>
</gene>
<reference evidence="1" key="1">
    <citation type="submission" date="2020-08" db="EMBL/GenBank/DDBJ databases">
        <title>Multicomponent nature underlies the extraordinary mechanical properties of spider dragline silk.</title>
        <authorList>
            <person name="Kono N."/>
            <person name="Nakamura H."/>
            <person name="Mori M."/>
            <person name="Yoshida Y."/>
            <person name="Ohtoshi R."/>
            <person name="Malay A.D."/>
            <person name="Moran D.A.P."/>
            <person name="Tomita M."/>
            <person name="Numata K."/>
            <person name="Arakawa K."/>
        </authorList>
    </citation>
    <scope>NUCLEOTIDE SEQUENCE</scope>
</reference>
<comment type="caution">
    <text evidence="1">The sequence shown here is derived from an EMBL/GenBank/DDBJ whole genome shotgun (WGS) entry which is preliminary data.</text>
</comment>